<dbReference type="Proteomes" id="UP000324800">
    <property type="component" value="Unassembled WGS sequence"/>
</dbReference>
<accession>A0A5J4VGT9</accession>
<dbReference type="EMBL" id="SNRW01007231">
    <property type="protein sequence ID" value="KAA6381599.1"/>
    <property type="molecule type" value="Genomic_DNA"/>
</dbReference>
<comment type="caution">
    <text evidence="1">The sequence shown here is derived from an EMBL/GenBank/DDBJ whole genome shotgun (WGS) entry which is preliminary data.</text>
</comment>
<evidence type="ECO:0000313" key="2">
    <source>
        <dbReference type="Proteomes" id="UP000324800"/>
    </source>
</evidence>
<name>A0A5J4VGT9_9EUKA</name>
<dbReference type="AlphaFoldDB" id="A0A5J4VGT9"/>
<gene>
    <name evidence="1" type="ORF">EZS28_022872</name>
</gene>
<evidence type="ECO:0000313" key="1">
    <source>
        <dbReference type="EMBL" id="KAA6381599.1"/>
    </source>
</evidence>
<reference evidence="1 2" key="1">
    <citation type="submission" date="2019-03" db="EMBL/GenBank/DDBJ databases">
        <title>Single cell metagenomics reveals metabolic interactions within the superorganism composed of flagellate Streblomastix strix and complex community of Bacteroidetes bacteria on its surface.</title>
        <authorList>
            <person name="Treitli S.C."/>
            <person name="Kolisko M."/>
            <person name="Husnik F."/>
            <person name="Keeling P."/>
            <person name="Hampl V."/>
        </authorList>
    </citation>
    <scope>NUCLEOTIDE SEQUENCE [LARGE SCALE GENOMIC DNA]</scope>
    <source>
        <strain evidence="1">ST1C</strain>
    </source>
</reference>
<sequence>MFLVPILRSPSHQQGSDDFRSSVPKIKSDLVIVELISQPWFNPLQLSSELFRGKGLVDESMGVPSSMSD</sequence>
<proteinExistence type="predicted"/>
<organism evidence="1 2">
    <name type="scientific">Streblomastix strix</name>
    <dbReference type="NCBI Taxonomy" id="222440"/>
    <lineage>
        <taxon>Eukaryota</taxon>
        <taxon>Metamonada</taxon>
        <taxon>Preaxostyla</taxon>
        <taxon>Oxymonadida</taxon>
        <taxon>Streblomastigidae</taxon>
        <taxon>Streblomastix</taxon>
    </lineage>
</organism>
<protein>
    <submittedName>
        <fullName evidence="1">Uncharacterized protein</fullName>
    </submittedName>
</protein>